<dbReference type="AlphaFoldDB" id="A0A1X0VCK3"/>
<dbReference type="GeneID" id="99674170"/>
<organism evidence="2 3">
    <name type="scientific">Leuconostoc pseudomesenteroides</name>
    <dbReference type="NCBI Taxonomy" id="33968"/>
    <lineage>
        <taxon>Bacteria</taxon>
        <taxon>Bacillati</taxon>
        <taxon>Bacillota</taxon>
        <taxon>Bacilli</taxon>
        <taxon>Lactobacillales</taxon>
        <taxon>Lactobacillaceae</taxon>
        <taxon>Leuconostoc</taxon>
    </lineage>
</organism>
<comment type="caution">
    <text evidence="2">The sequence shown here is derived from an EMBL/GenBank/DDBJ whole genome shotgun (WGS) entry which is preliminary data.</text>
</comment>
<dbReference type="Proteomes" id="UP000192288">
    <property type="component" value="Unassembled WGS sequence"/>
</dbReference>
<reference evidence="2 3" key="1">
    <citation type="journal article" date="2017" name="Front. Microbiol.">
        <title>Genomic Characterization of Dairy Associated Leuconostoc Species and Diversity of Leuconostocs in Undefined Mixed Mesophilic Starter Cultures.</title>
        <authorList>
            <person name="Frantzen C.A."/>
            <person name="Kot W."/>
            <person name="Pedersen T.B."/>
            <person name="Ardo Y.M."/>
            <person name="Broadbent J.R."/>
            <person name="Neve H."/>
            <person name="Hansen L.H."/>
            <person name="Dal Bello F."/>
            <person name="Ostlie H.M."/>
            <person name="Kleppen H.P."/>
            <person name="Vogensen F.K."/>
            <person name="Holo H."/>
        </authorList>
    </citation>
    <scope>NUCLEOTIDE SEQUENCE [LARGE SCALE GENOMIC DNA]</scope>
    <source>
        <strain evidence="2 3">LMGCF08</strain>
    </source>
</reference>
<name>A0A1X0VCK3_LEUPS</name>
<sequence length="93" mass="10515">MDYDKKDPRMFDEASAQKQMADAFSRDEPQSEVSLGDGFKLPSSNHSSRKIQTTYTIRPEIKQGIEKLATKQGFRSSSAFVDLVLEQVLNQSK</sequence>
<dbReference type="RefSeq" id="WP_004915935.1">
    <property type="nucleotide sequence ID" value="NZ_CP113947.1"/>
</dbReference>
<proteinExistence type="predicted"/>
<dbReference type="eggNOG" id="ENOG5032QE1">
    <property type="taxonomic scope" value="Bacteria"/>
</dbReference>
<feature type="compositionally biased region" description="Basic and acidic residues" evidence="1">
    <location>
        <begin position="1"/>
        <end position="12"/>
    </location>
</feature>
<feature type="region of interest" description="Disordered" evidence="1">
    <location>
        <begin position="1"/>
        <end position="51"/>
    </location>
</feature>
<evidence type="ECO:0000256" key="1">
    <source>
        <dbReference type="SAM" id="MobiDB-lite"/>
    </source>
</evidence>
<gene>
    <name evidence="2" type="ORF">BMR96_07135</name>
</gene>
<evidence type="ECO:0000313" key="2">
    <source>
        <dbReference type="EMBL" id="ORI97433.1"/>
    </source>
</evidence>
<feature type="compositionally biased region" description="Polar residues" evidence="1">
    <location>
        <begin position="42"/>
        <end position="51"/>
    </location>
</feature>
<protein>
    <submittedName>
        <fullName evidence="2">Uncharacterized protein</fullName>
    </submittedName>
</protein>
<accession>A0A1X0VCK3</accession>
<evidence type="ECO:0000313" key="3">
    <source>
        <dbReference type="Proteomes" id="UP000192288"/>
    </source>
</evidence>
<dbReference type="EMBL" id="MPLS01000025">
    <property type="protein sequence ID" value="ORI97433.1"/>
    <property type="molecule type" value="Genomic_DNA"/>
</dbReference>